<accession>A0A895XRY7</accession>
<dbReference type="KEGG" id="nav:JQS30_11360"/>
<name>A0A895XRY7_9ACTN</name>
<evidence type="ECO:0000313" key="2">
    <source>
        <dbReference type="EMBL" id="QSB04388.1"/>
    </source>
</evidence>
<proteinExistence type="predicted"/>
<evidence type="ECO:0000256" key="1">
    <source>
        <dbReference type="SAM" id="MobiDB-lite"/>
    </source>
</evidence>
<dbReference type="AlphaFoldDB" id="A0A895XRY7"/>
<dbReference type="Proteomes" id="UP000662939">
    <property type="component" value="Chromosome"/>
</dbReference>
<dbReference type="RefSeq" id="WP_213170385.1">
    <property type="nucleotide sequence ID" value="NZ_CP070496.1"/>
</dbReference>
<gene>
    <name evidence="2" type="ORF">JQS30_11360</name>
</gene>
<dbReference type="EMBL" id="CP070496">
    <property type="protein sequence ID" value="QSB04388.1"/>
    <property type="molecule type" value="Genomic_DNA"/>
</dbReference>
<evidence type="ECO:0000313" key="3">
    <source>
        <dbReference type="Proteomes" id="UP000662939"/>
    </source>
</evidence>
<organism evidence="2 3">
    <name type="scientific">Natronoglycomyces albus</name>
    <dbReference type="NCBI Taxonomy" id="2811108"/>
    <lineage>
        <taxon>Bacteria</taxon>
        <taxon>Bacillati</taxon>
        <taxon>Actinomycetota</taxon>
        <taxon>Actinomycetes</taxon>
        <taxon>Glycomycetales</taxon>
        <taxon>Glycomycetaceae</taxon>
        <taxon>Natronoglycomyces</taxon>
    </lineage>
</organism>
<sequence length="276" mass="29923">MTNDAPGHVPLSSLRGNGDSQAPAVPASESNSGSPLGAYLDNHLKAHLEDLYDSLWADCDQALRKGTYNTVPVPQHGDHRWGISVVARVGGDVLANLTDELMGINAALSSAHLMFSPNQLHTTVRSLEGFQDFVPEVQVRHYVDQVCRQLVDLVADLGPLAIDYRGLGGSLNGVFACGYPSRSLMELRERLHIDQQSTGSLGVRGIDEARIRDMAHAALVVFQAPHAVNAELADYVARRRETSYGVQIIESLSLVKYEPTMTSVNMIELAEIPVGT</sequence>
<keyword evidence="3" id="KW-1185">Reference proteome</keyword>
<protein>
    <submittedName>
        <fullName evidence="2">Uncharacterized protein</fullName>
    </submittedName>
</protein>
<reference evidence="2" key="1">
    <citation type="submission" date="2021-02" db="EMBL/GenBank/DDBJ databases">
        <title>Natronoglycomyces albus gen. nov., sp. nov, a haloalkaliphilic actinobacterium from a soda solonchak soil.</title>
        <authorList>
            <person name="Sorokin D.Y."/>
            <person name="Khijniak T.V."/>
            <person name="Zakharycheva A.P."/>
            <person name="Boueva O.V."/>
            <person name="Ariskina E.V."/>
            <person name="Hahnke R.L."/>
            <person name="Bunk B."/>
            <person name="Sproer C."/>
            <person name="Schumann P."/>
            <person name="Evtushenko L.I."/>
            <person name="Kublanov I.V."/>
        </authorList>
    </citation>
    <scope>NUCLEOTIDE SEQUENCE</scope>
    <source>
        <strain evidence="2">DSM 106290</strain>
    </source>
</reference>
<feature type="region of interest" description="Disordered" evidence="1">
    <location>
        <begin position="1"/>
        <end position="33"/>
    </location>
</feature>